<dbReference type="PROSITE" id="PS51257">
    <property type="entry name" value="PROKAR_LIPOPROTEIN"/>
    <property type="match status" value="1"/>
</dbReference>
<evidence type="ECO:0000313" key="1">
    <source>
        <dbReference type="EMBL" id="PSG87072.1"/>
    </source>
</evidence>
<accession>A0A2T1N656</accession>
<dbReference type="RefSeq" id="WP_106680523.1">
    <property type="nucleotide sequence ID" value="NZ_JACHWV010000002.1"/>
</dbReference>
<sequence>MKAKYLIVSIFSLIVLSIFISCSFSRGTGSVSNDNTLCLNYERSDKSNLEIGLVHEMTTLYQNSTNLDNTKAVRLDLETLKTFIYHLEMESKKNNISSKDLGIRFYYARYPKQATWNSVYARDLSGFIRDSKTEQYALRHTLVLIPTIKQDSINYDFDPLVPQSYTTGLSSSYLTSSDNYNANQTIFALTVTEPTVSAQNHGGLYPPYSNTGTGF</sequence>
<name>A0A2T1N656_9FLAO</name>
<dbReference type="OrthoDB" id="1355945at2"/>
<gene>
    <name evidence="1" type="ORF">C7H61_13255</name>
</gene>
<keyword evidence="2" id="KW-1185">Reference proteome</keyword>
<comment type="caution">
    <text evidence="1">The sequence shown here is derived from an EMBL/GenBank/DDBJ whole genome shotgun (WGS) entry which is preliminary data.</text>
</comment>
<evidence type="ECO:0008006" key="3">
    <source>
        <dbReference type="Google" id="ProtNLM"/>
    </source>
</evidence>
<organism evidence="1 2">
    <name type="scientific">Mesoflavibacter zeaxanthinifaciens subsp. sabulilitoris</name>
    <dbReference type="NCBI Taxonomy" id="1520893"/>
    <lineage>
        <taxon>Bacteria</taxon>
        <taxon>Pseudomonadati</taxon>
        <taxon>Bacteroidota</taxon>
        <taxon>Flavobacteriia</taxon>
        <taxon>Flavobacteriales</taxon>
        <taxon>Flavobacteriaceae</taxon>
        <taxon>Mesoflavibacter</taxon>
    </lineage>
</organism>
<evidence type="ECO:0000313" key="2">
    <source>
        <dbReference type="Proteomes" id="UP000238430"/>
    </source>
</evidence>
<proteinExistence type="predicted"/>
<protein>
    <recommendedName>
        <fullName evidence="3">Lipoprotein</fullName>
    </recommendedName>
</protein>
<reference evidence="1 2" key="1">
    <citation type="submission" date="2018-03" db="EMBL/GenBank/DDBJ databases">
        <title>Mesoflavibacter sp. HG37 and Mesoflavibacter sp. HG96 sp.nov., two marine bacteria isolated from seawater of Western Pacific Ocean.</title>
        <authorList>
            <person name="Cheng H."/>
            <person name="Wu Y.-H."/>
            <person name="Guo L.-L."/>
            <person name="Xu X.-W."/>
        </authorList>
    </citation>
    <scope>NUCLEOTIDE SEQUENCE [LARGE SCALE GENOMIC DNA]</scope>
    <source>
        <strain evidence="1 2">KCTC 42117</strain>
    </source>
</reference>
<dbReference type="Proteomes" id="UP000238430">
    <property type="component" value="Unassembled WGS sequence"/>
</dbReference>
<dbReference type="EMBL" id="PXOT01000027">
    <property type="protein sequence ID" value="PSG87072.1"/>
    <property type="molecule type" value="Genomic_DNA"/>
</dbReference>
<dbReference type="AlphaFoldDB" id="A0A2T1N656"/>